<proteinExistence type="inferred from homology"/>
<name>A0ABR4GYE9_9EURO</name>
<comment type="caution">
    <text evidence="5">The sequence shown here is derived from an EMBL/GenBank/DDBJ whole genome shotgun (WGS) entry which is preliminary data.</text>
</comment>
<dbReference type="EMBL" id="JBFXLT010000117">
    <property type="protein sequence ID" value="KAL2808239.1"/>
    <property type="molecule type" value="Genomic_DNA"/>
</dbReference>
<evidence type="ECO:0000313" key="6">
    <source>
        <dbReference type="Proteomes" id="UP001610334"/>
    </source>
</evidence>
<keyword evidence="2" id="KW-0808">Transferase</keyword>
<evidence type="ECO:0000259" key="4">
    <source>
        <dbReference type="Pfam" id="PF06094"/>
    </source>
</evidence>
<feature type="domain" description="Gamma-glutamylcyclotransferase AIG2-like" evidence="4">
    <location>
        <begin position="36"/>
        <end position="168"/>
    </location>
</feature>
<gene>
    <name evidence="5" type="ORF">BJX63DRAFT_40133</name>
</gene>
<dbReference type="InterPro" id="IPR013024">
    <property type="entry name" value="GGCT-like"/>
</dbReference>
<dbReference type="Pfam" id="PF06094">
    <property type="entry name" value="GGACT"/>
    <property type="match status" value="1"/>
</dbReference>
<accession>A0ABR4GYE9</accession>
<dbReference type="InterPro" id="IPR009288">
    <property type="entry name" value="AIG2-like_dom"/>
</dbReference>
<dbReference type="PANTHER" id="PTHR31544">
    <property type="entry name" value="AIG2-LIKE PROTEIN D"/>
    <property type="match status" value="1"/>
</dbReference>
<dbReference type="CDD" id="cd06661">
    <property type="entry name" value="GGCT_like"/>
    <property type="match status" value="1"/>
</dbReference>
<reference evidence="5 6" key="1">
    <citation type="submission" date="2024-07" db="EMBL/GenBank/DDBJ databases">
        <title>Section-level genome sequencing and comparative genomics of Aspergillus sections Usti and Cavernicolus.</title>
        <authorList>
            <consortium name="Lawrence Berkeley National Laboratory"/>
            <person name="Nybo J.L."/>
            <person name="Vesth T.C."/>
            <person name="Theobald S."/>
            <person name="Frisvad J.C."/>
            <person name="Larsen T.O."/>
            <person name="Kjaerboelling I."/>
            <person name="Rothschild-Mancinelli K."/>
            <person name="Lyhne E.K."/>
            <person name="Kogle M.E."/>
            <person name="Barry K."/>
            <person name="Clum A."/>
            <person name="Na H."/>
            <person name="Ledsgaard L."/>
            <person name="Lin J."/>
            <person name="Lipzen A."/>
            <person name="Kuo A."/>
            <person name="Riley R."/>
            <person name="Mondo S."/>
            <person name="Labutti K."/>
            <person name="Haridas S."/>
            <person name="Pangalinan J."/>
            <person name="Salamov A.A."/>
            <person name="Simmons B.A."/>
            <person name="Magnuson J.K."/>
            <person name="Chen J."/>
            <person name="Drula E."/>
            <person name="Henrissat B."/>
            <person name="Wiebenga A."/>
            <person name="Lubbers R.J."/>
            <person name="Gomes A.C."/>
            <person name="Makela M.R."/>
            <person name="Stajich J."/>
            <person name="Grigoriev I.V."/>
            <person name="Mortensen U.H."/>
            <person name="De Vries R.P."/>
            <person name="Baker S.E."/>
            <person name="Andersen M.R."/>
        </authorList>
    </citation>
    <scope>NUCLEOTIDE SEQUENCE [LARGE SCALE GENOMIC DNA]</scope>
    <source>
        <strain evidence="5 6">CBS 588.65</strain>
    </source>
</reference>
<organism evidence="5 6">
    <name type="scientific">Aspergillus granulosus</name>
    <dbReference type="NCBI Taxonomy" id="176169"/>
    <lineage>
        <taxon>Eukaryota</taxon>
        <taxon>Fungi</taxon>
        <taxon>Dikarya</taxon>
        <taxon>Ascomycota</taxon>
        <taxon>Pezizomycotina</taxon>
        <taxon>Eurotiomycetes</taxon>
        <taxon>Eurotiomycetidae</taxon>
        <taxon>Eurotiales</taxon>
        <taxon>Aspergillaceae</taxon>
        <taxon>Aspergillus</taxon>
        <taxon>Aspergillus subgen. Nidulantes</taxon>
    </lineage>
</organism>
<dbReference type="InterPro" id="IPR045038">
    <property type="entry name" value="AIG2-like"/>
</dbReference>
<protein>
    <recommendedName>
        <fullName evidence="3">Putative gamma-glutamylcyclotransferase</fullName>
    </recommendedName>
</protein>
<keyword evidence="6" id="KW-1185">Reference proteome</keyword>
<dbReference type="PANTHER" id="PTHR31544:SF2">
    <property type="entry name" value="AIG2-LIKE PROTEIN D"/>
    <property type="match status" value="1"/>
</dbReference>
<evidence type="ECO:0000256" key="1">
    <source>
        <dbReference type="ARBA" id="ARBA00008861"/>
    </source>
</evidence>
<evidence type="ECO:0000256" key="2">
    <source>
        <dbReference type="ARBA" id="ARBA00022679"/>
    </source>
</evidence>
<evidence type="ECO:0000313" key="5">
    <source>
        <dbReference type="EMBL" id="KAL2808239.1"/>
    </source>
</evidence>
<evidence type="ECO:0000256" key="3">
    <source>
        <dbReference type="ARBA" id="ARBA00030602"/>
    </source>
</evidence>
<dbReference type="Gene3D" id="3.10.490.10">
    <property type="entry name" value="Gamma-glutamyl cyclotransferase-like"/>
    <property type="match status" value="1"/>
</dbReference>
<sequence length="195" mass="22010">MQGKEGYPLDFKEALKMPSEAEIARLLSKSNQPPRFVYGALMLPTVLKYFLSLPQHTKVDMVPATLRGFELYRFTQGGLPTIVRSESEISEVEGMLVFGLSDEQRNSIFEVESGGGLTKFTDVQVQIYQKGVIGCYQVKDTRTIDAGTFIWSAPSPYTLTPVETSCWDLDEFLASQFYENIVQIQNRSQDLDELD</sequence>
<dbReference type="Proteomes" id="UP001610334">
    <property type="component" value="Unassembled WGS sequence"/>
</dbReference>
<comment type="similarity">
    <text evidence="1">Belongs to the gamma-glutamylcyclotransferase family.</text>
</comment>